<dbReference type="Proteomes" id="UP001299546">
    <property type="component" value="Unassembled WGS sequence"/>
</dbReference>
<dbReference type="PANTHER" id="PTHR43085:SF15">
    <property type="entry name" value="2-DEHYDRO-3-DEOXYGLUCONOKINASE"/>
    <property type="match status" value="1"/>
</dbReference>
<accession>A0ABS8DKR2</accession>
<evidence type="ECO:0000313" key="5">
    <source>
        <dbReference type="EMBL" id="MCB7389040.1"/>
    </source>
</evidence>
<evidence type="ECO:0000256" key="2">
    <source>
        <dbReference type="ARBA" id="ARBA00022679"/>
    </source>
</evidence>
<dbReference type="InterPro" id="IPR029056">
    <property type="entry name" value="Ribokinase-like"/>
</dbReference>
<keyword evidence="6" id="KW-1185">Reference proteome</keyword>
<dbReference type="Gene3D" id="3.40.1190.20">
    <property type="match status" value="1"/>
</dbReference>
<dbReference type="InterPro" id="IPR050306">
    <property type="entry name" value="PfkB_Carbo_kinase"/>
</dbReference>
<keyword evidence="2" id="KW-0808">Transferase</keyword>
<protein>
    <submittedName>
        <fullName evidence="5">Carbohydrate kinase family protein</fullName>
    </submittedName>
</protein>
<gene>
    <name evidence="5" type="ORF">LIZ65_17270</name>
</gene>
<dbReference type="CDD" id="cd01166">
    <property type="entry name" value="KdgK"/>
    <property type="match status" value="1"/>
</dbReference>
<dbReference type="InterPro" id="IPR002139">
    <property type="entry name" value="Ribo/fructo_kinase"/>
</dbReference>
<reference evidence="5 6" key="1">
    <citation type="submission" date="2021-10" db="EMBL/GenBank/DDBJ databases">
        <title>Collection of gut derived symbiotic bacterial strains cultured from healthy donors.</title>
        <authorList>
            <person name="Lin H."/>
            <person name="Littmann E."/>
            <person name="Kohout C."/>
            <person name="Pamer E.G."/>
        </authorList>
    </citation>
    <scope>NUCLEOTIDE SEQUENCE [LARGE SCALE GENOMIC DNA]</scope>
    <source>
        <strain evidence="5 6">DFI.1.165</strain>
    </source>
</reference>
<keyword evidence="3 5" id="KW-0418">Kinase</keyword>
<name>A0ABS8DKR2_9FIRM</name>
<dbReference type="InterPro" id="IPR011611">
    <property type="entry name" value="PfkB_dom"/>
</dbReference>
<evidence type="ECO:0000256" key="1">
    <source>
        <dbReference type="ARBA" id="ARBA00010688"/>
    </source>
</evidence>
<organism evidence="5 6">
    <name type="scientific">Bariatricus massiliensis</name>
    <dbReference type="NCBI Taxonomy" id="1745713"/>
    <lineage>
        <taxon>Bacteria</taxon>
        <taxon>Bacillati</taxon>
        <taxon>Bacillota</taxon>
        <taxon>Clostridia</taxon>
        <taxon>Lachnospirales</taxon>
        <taxon>Lachnospiraceae</taxon>
        <taxon>Bariatricus</taxon>
    </lineage>
</organism>
<evidence type="ECO:0000259" key="4">
    <source>
        <dbReference type="Pfam" id="PF00294"/>
    </source>
</evidence>
<comment type="similarity">
    <text evidence="1">Belongs to the carbohydrate kinase PfkB family.</text>
</comment>
<dbReference type="GO" id="GO:0016301">
    <property type="term" value="F:kinase activity"/>
    <property type="evidence" value="ECO:0007669"/>
    <property type="project" value="UniProtKB-KW"/>
</dbReference>
<dbReference type="PRINTS" id="PR00990">
    <property type="entry name" value="RIBOKINASE"/>
</dbReference>
<dbReference type="EMBL" id="JAJCIS010000018">
    <property type="protein sequence ID" value="MCB7389040.1"/>
    <property type="molecule type" value="Genomic_DNA"/>
</dbReference>
<evidence type="ECO:0000256" key="3">
    <source>
        <dbReference type="ARBA" id="ARBA00022777"/>
    </source>
</evidence>
<feature type="domain" description="Carbohydrate kinase PfkB" evidence="4">
    <location>
        <begin position="18"/>
        <end position="298"/>
    </location>
</feature>
<dbReference type="Pfam" id="PF00294">
    <property type="entry name" value="PfkB"/>
    <property type="match status" value="1"/>
</dbReference>
<comment type="caution">
    <text evidence="5">The sequence shown here is derived from an EMBL/GenBank/DDBJ whole genome shotgun (WGS) entry which is preliminary data.</text>
</comment>
<dbReference type="RefSeq" id="WP_066737834.1">
    <property type="nucleotide sequence ID" value="NZ_JAJCIQ010000018.1"/>
</dbReference>
<dbReference type="PANTHER" id="PTHR43085">
    <property type="entry name" value="HEXOKINASE FAMILY MEMBER"/>
    <property type="match status" value="1"/>
</dbReference>
<dbReference type="SUPFAM" id="SSF53613">
    <property type="entry name" value="Ribokinase-like"/>
    <property type="match status" value="1"/>
</dbReference>
<proteinExistence type="inferred from homology"/>
<evidence type="ECO:0000313" key="6">
    <source>
        <dbReference type="Proteomes" id="UP001299546"/>
    </source>
</evidence>
<sequence>MDKQKEFDVICIGQVTQDIVMTNLELNTEKFFQNATCAEELIFTSGGDAVNESVTLAKLGDRASLLARLDCSPVGNMILEDIEQHINTSLLVRREDCRVPSVVVAIQPDGEHYFLVGPSQNYGLEPEDIDFSVFERTKVVSAASLYSLGEMDGEGIRLVFRKAKACGAVTVADLNTDIKSLGPDAFHDLYKDIDYLLPSYEEAEYVTGQSELPAMAQFFLEKGARHVVIKCGSKGAYYQDADETFQIGAFPVKALDTTGCGDNFVAGFIHGLLKGWSHKKCVTFACATGAVNAMSYGGHLGVTGEEQILEFLKKNEI</sequence>